<dbReference type="Proteomes" id="UP000751190">
    <property type="component" value="Unassembled WGS sequence"/>
</dbReference>
<feature type="coiled-coil region" evidence="2">
    <location>
        <begin position="24"/>
        <end position="118"/>
    </location>
</feature>
<keyword evidence="6" id="KW-1185">Reference proteome</keyword>
<feature type="coiled-coil region" evidence="2">
    <location>
        <begin position="188"/>
        <end position="222"/>
    </location>
</feature>
<gene>
    <name evidence="5" type="ORF">KFE25_006763</name>
</gene>
<organism evidence="5 6">
    <name type="scientific">Diacronema lutheri</name>
    <name type="common">Unicellular marine alga</name>
    <name type="synonym">Monochrysis lutheri</name>
    <dbReference type="NCBI Taxonomy" id="2081491"/>
    <lineage>
        <taxon>Eukaryota</taxon>
        <taxon>Haptista</taxon>
        <taxon>Haptophyta</taxon>
        <taxon>Pavlovophyceae</taxon>
        <taxon>Pavlovales</taxon>
        <taxon>Pavlovaceae</taxon>
        <taxon>Diacronema</taxon>
    </lineage>
</organism>
<evidence type="ECO:0000313" key="6">
    <source>
        <dbReference type="Proteomes" id="UP000751190"/>
    </source>
</evidence>
<proteinExistence type="predicted"/>
<accession>A0A8J5XF68</accession>
<protein>
    <recommendedName>
        <fullName evidence="4">DUF4200 domain-containing protein</fullName>
    </recommendedName>
</protein>
<dbReference type="InterPro" id="IPR025252">
    <property type="entry name" value="DUF4200"/>
</dbReference>
<keyword evidence="1 2" id="KW-0175">Coiled coil</keyword>
<dbReference type="OMA" id="NINQRCL"/>
<dbReference type="EMBL" id="JAGTXO010000005">
    <property type="protein sequence ID" value="KAG8467711.1"/>
    <property type="molecule type" value="Genomic_DNA"/>
</dbReference>
<evidence type="ECO:0000256" key="1">
    <source>
        <dbReference type="ARBA" id="ARBA00023054"/>
    </source>
</evidence>
<dbReference type="PANTHER" id="PTHR21683:SF2">
    <property type="entry name" value="COILED-COIL DOMAIN-CONTAINING PROTEIN 42 LIKE-2-LIKE"/>
    <property type="match status" value="1"/>
</dbReference>
<dbReference type="InterPro" id="IPR051147">
    <property type="entry name" value="CFAP_domain-containing"/>
</dbReference>
<evidence type="ECO:0000256" key="2">
    <source>
        <dbReference type="SAM" id="Coils"/>
    </source>
</evidence>
<dbReference type="OrthoDB" id="10264298at2759"/>
<feature type="domain" description="DUF4200" evidence="4">
    <location>
        <begin position="24"/>
        <end position="141"/>
    </location>
</feature>
<evidence type="ECO:0000259" key="4">
    <source>
        <dbReference type="Pfam" id="PF13863"/>
    </source>
</evidence>
<dbReference type="PANTHER" id="PTHR21683">
    <property type="entry name" value="COILED-COIL DOMAIN-CONTAINING PROTEIN 42 LIKE-2-LIKE-RELATED"/>
    <property type="match status" value="1"/>
</dbReference>
<feature type="region of interest" description="Disordered" evidence="3">
    <location>
        <begin position="317"/>
        <end position="413"/>
    </location>
</feature>
<sequence>MSLDQRRMLPQQLTLEHVSPATRLLEKRRQMFEVQEALDAQKEEYKRRETEFKRREEKLKERDLALQESLIKFNKFLQENDSKRARAEKKERDEIKQRIAKESEITRLREQLEKLKVDKVEMLGVLNENMRYQHYLEAVIDSTDEYPEIIELLLRYETLEATQHDLVERSREGQSESEEQSQFNKRFHKEKVDEILEYNNQIAMLQQRYEAVIAHKNRLQAETDRQLQESAEATLQLGQVLMACDNIFTRCIATSHVARKKLAATDDDKDAAIEQLNVMKDYVGDLLFITKAYKPNDARAADAQPLLQESSLAGGAYGQSGGASGTLGVSTERSGKQGPSSTAGSVTNSKGDARRPSVNVQRLGAPNFRLVGPSTGTSRASQGPASDRSQVSAASARTGGSAMPGSSGGGETL</sequence>
<dbReference type="Pfam" id="PF13863">
    <property type="entry name" value="DUF4200"/>
    <property type="match status" value="1"/>
</dbReference>
<feature type="compositionally biased region" description="Polar residues" evidence="3">
    <location>
        <begin position="374"/>
        <end position="395"/>
    </location>
</feature>
<evidence type="ECO:0000256" key="3">
    <source>
        <dbReference type="SAM" id="MobiDB-lite"/>
    </source>
</evidence>
<reference evidence="5" key="1">
    <citation type="submission" date="2021-05" db="EMBL/GenBank/DDBJ databases">
        <title>The genome of the haptophyte Pavlova lutheri (Diacronema luteri, Pavlovales) - a model for lipid biosynthesis in eukaryotic algae.</title>
        <authorList>
            <person name="Hulatt C.J."/>
            <person name="Posewitz M.C."/>
        </authorList>
    </citation>
    <scope>NUCLEOTIDE SEQUENCE</scope>
    <source>
        <strain evidence="5">NIVA-4/92</strain>
    </source>
</reference>
<feature type="compositionally biased region" description="Polar residues" evidence="3">
    <location>
        <begin position="327"/>
        <end position="350"/>
    </location>
</feature>
<dbReference type="AlphaFoldDB" id="A0A8J5XF68"/>
<evidence type="ECO:0000313" key="5">
    <source>
        <dbReference type="EMBL" id="KAG8467711.1"/>
    </source>
</evidence>
<dbReference type="GO" id="GO:0005856">
    <property type="term" value="C:cytoskeleton"/>
    <property type="evidence" value="ECO:0007669"/>
    <property type="project" value="UniProtKB-ARBA"/>
</dbReference>
<name>A0A8J5XF68_DIALT</name>
<comment type="caution">
    <text evidence="5">The sequence shown here is derived from an EMBL/GenBank/DDBJ whole genome shotgun (WGS) entry which is preliminary data.</text>
</comment>